<proteinExistence type="predicted"/>
<evidence type="ECO:0000313" key="3">
    <source>
        <dbReference type="EMBL" id="MRG97866.1"/>
    </source>
</evidence>
<dbReference type="PROSITE" id="PS51257">
    <property type="entry name" value="PROKAR_LIPOPROTEIN"/>
    <property type="match status" value="1"/>
</dbReference>
<feature type="region of interest" description="Disordered" evidence="1">
    <location>
        <begin position="43"/>
        <end position="69"/>
    </location>
</feature>
<feature type="chain" id="PRO_5026690421" evidence="2">
    <location>
        <begin position="25"/>
        <end position="132"/>
    </location>
</feature>
<keyword evidence="4" id="KW-1185">Reference proteome</keyword>
<name>A0A6N7Q3S5_9BACT</name>
<comment type="caution">
    <text evidence="3">The sequence shown here is derived from an EMBL/GenBank/DDBJ whole genome shotgun (WGS) entry which is preliminary data.</text>
</comment>
<dbReference type="Proteomes" id="UP000440224">
    <property type="component" value="Unassembled WGS sequence"/>
</dbReference>
<evidence type="ECO:0000256" key="1">
    <source>
        <dbReference type="SAM" id="MobiDB-lite"/>
    </source>
</evidence>
<evidence type="ECO:0000313" key="4">
    <source>
        <dbReference type="Proteomes" id="UP000440224"/>
    </source>
</evidence>
<dbReference type="RefSeq" id="WP_153824644.1">
    <property type="nucleotide sequence ID" value="NZ_WJIE01000022.1"/>
</dbReference>
<sequence length="132" mass="13373">MNQFTKLFALLGLSASMAFGAGCAAEVEDPESELALADEANDSAELAVSDAEENTAESEDALSTGGLGGWGGAGFIGGYGGCGIGRGFDCLAGGRHFIRGPYYGPCGGYGRGYFGYGHPYWAAAHGRIGGCL</sequence>
<organism evidence="3 4">
    <name type="scientific">Polyangium spumosum</name>
    <dbReference type="NCBI Taxonomy" id="889282"/>
    <lineage>
        <taxon>Bacteria</taxon>
        <taxon>Pseudomonadati</taxon>
        <taxon>Myxococcota</taxon>
        <taxon>Polyangia</taxon>
        <taxon>Polyangiales</taxon>
        <taxon>Polyangiaceae</taxon>
        <taxon>Polyangium</taxon>
    </lineage>
</organism>
<feature type="signal peptide" evidence="2">
    <location>
        <begin position="1"/>
        <end position="24"/>
    </location>
</feature>
<reference evidence="3 4" key="1">
    <citation type="submission" date="2019-10" db="EMBL/GenBank/DDBJ databases">
        <title>A soil myxobacterium in the family Polyangiaceae.</title>
        <authorList>
            <person name="Li Y."/>
            <person name="Wang J."/>
        </authorList>
    </citation>
    <scope>NUCLEOTIDE SEQUENCE [LARGE SCALE GENOMIC DNA]</scope>
    <source>
        <strain evidence="3 4">DSM 14734</strain>
    </source>
</reference>
<gene>
    <name evidence="3" type="ORF">GF068_38990</name>
</gene>
<evidence type="ECO:0000256" key="2">
    <source>
        <dbReference type="SAM" id="SignalP"/>
    </source>
</evidence>
<protein>
    <submittedName>
        <fullName evidence="3">Uncharacterized protein</fullName>
    </submittedName>
</protein>
<accession>A0A6N7Q3S5</accession>
<dbReference type="EMBL" id="WJIE01000022">
    <property type="protein sequence ID" value="MRG97866.1"/>
    <property type="molecule type" value="Genomic_DNA"/>
</dbReference>
<feature type="compositionally biased region" description="Acidic residues" evidence="1">
    <location>
        <begin position="50"/>
        <end position="60"/>
    </location>
</feature>
<dbReference type="AlphaFoldDB" id="A0A6N7Q3S5"/>
<keyword evidence="2" id="KW-0732">Signal</keyword>